<evidence type="ECO:0000256" key="7">
    <source>
        <dbReference type="ARBA" id="ARBA00022786"/>
    </source>
</evidence>
<dbReference type="OrthoDB" id="9977870at2759"/>
<dbReference type="EC" id="2.3.2.31" evidence="2"/>
<evidence type="ECO:0000256" key="2">
    <source>
        <dbReference type="ARBA" id="ARBA00012251"/>
    </source>
</evidence>
<keyword evidence="7" id="KW-0833">Ubl conjugation pathway</keyword>
<feature type="non-terminal residue" evidence="10">
    <location>
        <position position="185"/>
    </location>
</feature>
<evidence type="ECO:0000259" key="9">
    <source>
        <dbReference type="PROSITE" id="PS51873"/>
    </source>
</evidence>
<dbReference type="GO" id="GO:0008270">
    <property type="term" value="F:zinc ion binding"/>
    <property type="evidence" value="ECO:0007669"/>
    <property type="project" value="UniProtKB-KW"/>
</dbReference>
<sequence>MSGVCLICGDNVTASDSVRLTCQHSWCLDCLRRSYDLALGSEQNFPVTCCDWDVPHDVVRRVASEENWQSYLEKEEEVNTTSRVYCGNPQCNKFLPGRLHNTETAMAVCPNCSAITCLKCKERREALAHECVTRPEDRLFQAHAEREHWQPCPHCQRVIELRDACNHITCVCGQNFCYVCGEVWR</sequence>
<dbReference type="InterPro" id="IPR002867">
    <property type="entry name" value="IBR_dom"/>
</dbReference>
<name>A0A6A5YCB6_9PEZI</name>
<dbReference type="GO" id="GO:0061630">
    <property type="term" value="F:ubiquitin protein ligase activity"/>
    <property type="evidence" value="ECO:0007669"/>
    <property type="project" value="UniProtKB-EC"/>
</dbReference>
<keyword evidence="6" id="KW-0863">Zinc-finger</keyword>
<evidence type="ECO:0000256" key="6">
    <source>
        <dbReference type="ARBA" id="ARBA00022771"/>
    </source>
</evidence>
<evidence type="ECO:0000313" key="11">
    <source>
        <dbReference type="Proteomes" id="UP000799776"/>
    </source>
</evidence>
<reference evidence="10" key="1">
    <citation type="journal article" date="2020" name="Stud. Mycol.">
        <title>101 Dothideomycetes genomes: a test case for predicting lifestyles and emergence of pathogens.</title>
        <authorList>
            <person name="Haridas S."/>
            <person name="Albert R."/>
            <person name="Binder M."/>
            <person name="Bloem J."/>
            <person name="Labutti K."/>
            <person name="Salamov A."/>
            <person name="Andreopoulos B."/>
            <person name="Baker S."/>
            <person name="Barry K."/>
            <person name="Bills G."/>
            <person name="Bluhm B."/>
            <person name="Cannon C."/>
            <person name="Castanera R."/>
            <person name="Culley D."/>
            <person name="Daum C."/>
            <person name="Ezra D."/>
            <person name="Gonzalez J."/>
            <person name="Henrissat B."/>
            <person name="Kuo A."/>
            <person name="Liang C."/>
            <person name="Lipzen A."/>
            <person name="Lutzoni F."/>
            <person name="Magnuson J."/>
            <person name="Mondo S."/>
            <person name="Nolan M."/>
            <person name="Ohm R."/>
            <person name="Pangilinan J."/>
            <person name="Park H.-J."/>
            <person name="Ramirez L."/>
            <person name="Alfaro M."/>
            <person name="Sun H."/>
            <person name="Tritt A."/>
            <person name="Yoshinaga Y."/>
            <person name="Zwiers L.-H."/>
            <person name="Turgeon B."/>
            <person name="Goodwin S."/>
            <person name="Spatafora J."/>
            <person name="Crous P."/>
            <person name="Grigoriev I."/>
        </authorList>
    </citation>
    <scope>NUCLEOTIDE SEQUENCE</scope>
    <source>
        <strain evidence="10">CBS 121410</strain>
    </source>
</reference>
<protein>
    <recommendedName>
        <fullName evidence="2">RBR-type E3 ubiquitin transferase</fullName>
        <ecNumber evidence="2">2.3.2.31</ecNumber>
    </recommendedName>
</protein>
<dbReference type="PROSITE" id="PS51873">
    <property type="entry name" value="TRIAD"/>
    <property type="match status" value="1"/>
</dbReference>
<dbReference type="Proteomes" id="UP000799776">
    <property type="component" value="Unassembled WGS sequence"/>
</dbReference>
<keyword evidence="4" id="KW-0479">Metal-binding</keyword>
<evidence type="ECO:0000256" key="1">
    <source>
        <dbReference type="ARBA" id="ARBA00001798"/>
    </source>
</evidence>
<dbReference type="SUPFAM" id="SSF57850">
    <property type="entry name" value="RING/U-box"/>
    <property type="match status" value="2"/>
</dbReference>
<dbReference type="PANTHER" id="PTHR11685">
    <property type="entry name" value="RBR FAMILY RING FINGER AND IBR DOMAIN-CONTAINING"/>
    <property type="match status" value="1"/>
</dbReference>
<evidence type="ECO:0000256" key="4">
    <source>
        <dbReference type="ARBA" id="ARBA00022723"/>
    </source>
</evidence>
<comment type="catalytic activity">
    <reaction evidence="1">
        <text>[E2 ubiquitin-conjugating enzyme]-S-ubiquitinyl-L-cysteine + [acceptor protein]-L-lysine = [E2 ubiquitin-conjugating enzyme]-L-cysteine + [acceptor protein]-N(6)-ubiquitinyl-L-lysine.</text>
        <dbReference type="EC" id="2.3.2.31"/>
    </reaction>
</comment>
<dbReference type="EMBL" id="ML978715">
    <property type="protein sequence ID" value="KAF2089126.1"/>
    <property type="molecule type" value="Genomic_DNA"/>
</dbReference>
<keyword evidence="11" id="KW-1185">Reference proteome</keyword>
<dbReference type="Pfam" id="PF01485">
    <property type="entry name" value="IBR"/>
    <property type="match status" value="2"/>
</dbReference>
<gene>
    <name evidence="10" type="ORF">K490DRAFT_39115</name>
</gene>
<dbReference type="AlphaFoldDB" id="A0A6A5YCB6"/>
<accession>A0A6A5YCB6</accession>
<keyword evidence="3" id="KW-0808">Transferase</keyword>
<dbReference type="GO" id="GO:0016567">
    <property type="term" value="P:protein ubiquitination"/>
    <property type="evidence" value="ECO:0007669"/>
    <property type="project" value="InterPro"/>
</dbReference>
<organism evidence="10 11">
    <name type="scientific">Saccharata proteae CBS 121410</name>
    <dbReference type="NCBI Taxonomy" id="1314787"/>
    <lineage>
        <taxon>Eukaryota</taxon>
        <taxon>Fungi</taxon>
        <taxon>Dikarya</taxon>
        <taxon>Ascomycota</taxon>
        <taxon>Pezizomycotina</taxon>
        <taxon>Dothideomycetes</taxon>
        <taxon>Dothideomycetes incertae sedis</taxon>
        <taxon>Botryosphaeriales</taxon>
        <taxon>Saccharataceae</taxon>
        <taxon>Saccharata</taxon>
    </lineage>
</organism>
<dbReference type="InterPro" id="IPR031127">
    <property type="entry name" value="E3_UB_ligase_RBR"/>
</dbReference>
<proteinExistence type="predicted"/>
<dbReference type="Gene3D" id="1.20.120.1750">
    <property type="match status" value="1"/>
</dbReference>
<evidence type="ECO:0000256" key="3">
    <source>
        <dbReference type="ARBA" id="ARBA00022679"/>
    </source>
</evidence>
<keyword evidence="5" id="KW-0677">Repeat</keyword>
<evidence type="ECO:0000313" key="10">
    <source>
        <dbReference type="EMBL" id="KAF2089126.1"/>
    </source>
</evidence>
<evidence type="ECO:0000256" key="8">
    <source>
        <dbReference type="ARBA" id="ARBA00022833"/>
    </source>
</evidence>
<dbReference type="InterPro" id="IPR044066">
    <property type="entry name" value="TRIAD_supradom"/>
</dbReference>
<evidence type="ECO:0000256" key="5">
    <source>
        <dbReference type="ARBA" id="ARBA00022737"/>
    </source>
</evidence>
<dbReference type="InterPro" id="IPR013083">
    <property type="entry name" value="Znf_RING/FYVE/PHD"/>
</dbReference>
<dbReference type="CDD" id="cd22584">
    <property type="entry name" value="Rcat_RBR_unk"/>
    <property type="match status" value="1"/>
</dbReference>
<feature type="domain" description="RING-type" evidence="9">
    <location>
        <begin position="1"/>
        <end position="185"/>
    </location>
</feature>
<dbReference type="Gene3D" id="3.30.40.10">
    <property type="entry name" value="Zinc/RING finger domain, C3HC4 (zinc finger)"/>
    <property type="match status" value="1"/>
</dbReference>
<keyword evidence="8" id="KW-0862">Zinc</keyword>